<evidence type="ECO:0000256" key="1">
    <source>
        <dbReference type="ARBA" id="ARBA00009437"/>
    </source>
</evidence>
<comment type="similarity">
    <text evidence="1">Belongs to the LysR transcriptional regulatory family.</text>
</comment>
<dbReference type="Pfam" id="PF00126">
    <property type="entry name" value="HTH_1"/>
    <property type="match status" value="1"/>
</dbReference>
<dbReference type="Proteomes" id="UP000441399">
    <property type="component" value="Unassembled WGS sequence"/>
</dbReference>
<dbReference type="InterPro" id="IPR036390">
    <property type="entry name" value="WH_DNA-bd_sf"/>
</dbReference>
<keyword evidence="3" id="KW-0238">DNA-binding</keyword>
<dbReference type="EMBL" id="CACSIO010000009">
    <property type="protein sequence ID" value="CAA0102945.1"/>
    <property type="molecule type" value="Genomic_DNA"/>
</dbReference>
<dbReference type="InterPro" id="IPR036388">
    <property type="entry name" value="WH-like_DNA-bd_sf"/>
</dbReference>
<dbReference type="GO" id="GO:0003700">
    <property type="term" value="F:DNA-binding transcription factor activity"/>
    <property type="evidence" value="ECO:0007669"/>
    <property type="project" value="InterPro"/>
</dbReference>
<dbReference type="PANTHER" id="PTHR30118:SF15">
    <property type="entry name" value="TRANSCRIPTIONAL REGULATORY PROTEIN"/>
    <property type="match status" value="1"/>
</dbReference>
<dbReference type="SUPFAM" id="SSF53850">
    <property type="entry name" value="Periplasmic binding protein-like II"/>
    <property type="match status" value="1"/>
</dbReference>
<evidence type="ECO:0000256" key="2">
    <source>
        <dbReference type="ARBA" id="ARBA00023015"/>
    </source>
</evidence>
<keyword evidence="2" id="KW-0805">Transcription regulation</keyword>
<sequence>MTPSQQDLNALKNFFLLYRHRSVTRAAHAAGITQPSMSRALNKLREAYSDRLFVRQKDQLVPTAKAEHMMLQLAPLFDQINDVMDTLERFSPDEATGDFHFSAPEFISKFAMENMPTGLLNAAPKLAFFYHYWAADCATQLQQGHMDLAFGFLRECPNHVKQHVIADDQLAVVCSPDSSHCANDVLMSPEYLTKCPHVVLRQSGVMDDQVDRDLAAVGLHRHKAVLTPDIEAAFKLCMKSDYLMIAPAKLAQYFAPTAVLKRYPLGNANITYSLYWGAVKDQNPLHQFIRQSIIDAFAKHWPHFH</sequence>
<feature type="domain" description="HTH lysR-type" evidence="5">
    <location>
        <begin position="6"/>
        <end position="63"/>
    </location>
</feature>
<dbReference type="Gene3D" id="3.40.190.10">
    <property type="entry name" value="Periplasmic binding protein-like II"/>
    <property type="match status" value="2"/>
</dbReference>
<accession>A0A5S9PFX9</accession>
<reference evidence="6 7" key="1">
    <citation type="submission" date="2019-11" db="EMBL/GenBank/DDBJ databases">
        <authorList>
            <person name="Holert J."/>
        </authorList>
    </citation>
    <scope>NUCLEOTIDE SEQUENCE [LARGE SCALE GENOMIC DNA]</scope>
    <source>
        <strain evidence="6">SB11_3</strain>
    </source>
</reference>
<proteinExistence type="inferred from homology"/>
<dbReference type="AlphaFoldDB" id="A0A5S9PFX9"/>
<dbReference type="PANTHER" id="PTHR30118">
    <property type="entry name" value="HTH-TYPE TRANSCRIPTIONAL REGULATOR LEUO-RELATED"/>
    <property type="match status" value="1"/>
</dbReference>
<gene>
    <name evidence="6" type="primary">pcpR_3</name>
    <name evidence="6" type="ORF">OPDIPICF_04496</name>
</gene>
<evidence type="ECO:0000259" key="5">
    <source>
        <dbReference type="PROSITE" id="PS50931"/>
    </source>
</evidence>
<dbReference type="GO" id="GO:0003677">
    <property type="term" value="F:DNA binding"/>
    <property type="evidence" value="ECO:0007669"/>
    <property type="project" value="UniProtKB-KW"/>
</dbReference>
<evidence type="ECO:0000313" key="7">
    <source>
        <dbReference type="Proteomes" id="UP000441399"/>
    </source>
</evidence>
<dbReference type="OrthoDB" id="8720143at2"/>
<dbReference type="InterPro" id="IPR005119">
    <property type="entry name" value="LysR_subst-bd"/>
</dbReference>
<evidence type="ECO:0000256" key="4">
    <source>
        <dbReference type="ARBA" id="ARBA00023163"/>
    </source>
</evidence>
<keyword evidence="4" id="KW-0804">Transcription</keyword>
<dbReference type="InterPro" id="IPR050389">
    <property type="entry name" value="LysR-type_TF"/>
</dbReference>
<dbReference type="InterPro" id="IPR000847">
    <property type="entry name" value="LysR_HTH_N"/>
</dbReference>
<keyword evidence="7" id="KW-1185">Reference proteome</keyword>
<evidence type="ECO:0000256" key="3">
    <source>
        <dbReference type="ARBA" id="ARBA00023125"/>
    </source>
</evidence>
<name>A0A5S9PFX9_9GAMM</name>
<dbReference type="Pfam" id="PF03466">
    <property type="entry name" value="LysR_substrate"/>
    <property type="match status" value="1"/>
</dbReference>
<evidence type="ECO:0000313" key="6">
    <source>
        <dbReference type="EMBL" id="CAA0102945.1"/>
    </source>
</evidence>
<dbReference type="PROSITE" id="PS50931">
    <property type="entry name" value="HTH_LYSR"/>
    <property type="match status" value="1"/>
</dbReference>
<dbReference type="PRINTS" id="PR00039">
    <property type="entry name" value="HTHLYSR"/>
</dbReference>
<organism evidence="6 7">
    <name type="scientific">BD1-7 clade bacterium</name>
    <dbReference type="NCBI Taxonomy" id="2029982"/>
    <lineage>
        <taxon>Bacteria</taxon>
        <taxon>Pseudomonadati</taxon>
        <taxon>Pseudomonadota</taxon>
        <taxon>Gammaproteobacteria</taxon>
        <taxon>Cellvibrionales</taxon>
        <taxon>Spongiibacteraceae</taxon>
        <taxon>BD1-7 clade</taxon>
    </lineage>
</organism>
<protein>
    <submittedName>
        <fullName evidence="6">PCP degradation transcriptional activation protein</fullName>
    </submittedName>
</protein>
<dbReference type="SUPFAM" id="SSF46785">
    <property type="entry name" value="Winged helix' DNA-binding domain"/>
    <property type="match status" value="1"/>
</dbReference>
<dbReference type="Gene3D" id="1.10.10.10">
    <property type="entry name" value="Winged helix-like DNA-binding domain superfamily/Winged helix DNA-binding domain"/>
    <property type="match status" value="1"/>
</dbReference>